<dbReference type="SUPFAM" id="SSF48256">
    <property type="entry name" value="Citrate synthase"/>
    <property type="match status" value="1"/>
</dbReference>
<protein>
    <recommendedName>
        <fullName evidence="5">Citrate synthase</fullName>
    </recommendedName>
</protein>
<dbReference type="InterPro" id="IPR036969">
    <property type="entry name" value="Citrate_synthase_sf"/>
</dbReference>
<dbReference type="Pfam" id="PF00285">
    <property type="entry name" value="Citrate_synt"/>
    <property type="match status" value="1"/>
</dbReference>
<keyword evidence="3 5" id="KW-0808">Transferase</keyword>
<dbReference type="GO" id="GO:0019679">
    <property type="term" value="P:propionate metabolic process, methylcitrate cycle"/>
    <property type="evidence" value="ECO:0007669"/>
    <property type="project" value="TreeGrafter"/>
</dbReference>
<evidence type="ECO:0000256" key="1">
    <source>
        <dbReference type="ARBA" id="ARBA00004751"/>
    </source>
</evidence>
<dbReference type="GO" id="GO:0036440">
    <property type="term" value="F:citrate synthase activity"/>
    <property type="evidence" value="ECO:0007669"/>
    <property type="project" value="UniProtKB-EC"/>
</dbReference>
<dbReference type="PIRSF" id="PIRSF001369">
    <property type="entry name" value="Citrate_synth"/>
    <property type="match status" value="1"/>
</dbReference>
<sequence length="381" mass="42230">MSNSSNATKGAKMSGLAGITAGSSAICTCGLGNGLNYRGYAIQDLALKADFEEVAYLLLVGELPNQKQLNDFRRKIIAARELPIAVKNVLKSIPASSHPMDVMRTATSALGCVEPEKEDFSDQLAKAIRLLGALPSFLIYWHHWHKHGKEIDLISDETTMAGYILERLKLKKPLDVEVKAMNAMLTLYAEHEFNASTFANRIAASTLSDIYSCITAGIAALKGRLHGGANEVAVKFVLQFDSVEQALKSVDELFARKEKIMGFGHRVYRDLDPRSPVGFELASELKELETSDPKLFDIAKAIRDKVKAEKGLPDNIDFFGGLIYHYMEIERLYYTPLFIMSRAAGWAAHAFEQRANNKIIRPNSEYTGPAPRAFIPLSERE</sequence>
<evidence type="ECO:0000256" key="3">
    <source>
        <dbReference type="ARBA" id="ARBA00022679"/>
    </source>
</evidence>
<evidence type="ECO:0000313" key="8">
    <source>
        <dbReference type="Proteomes" id="UP000030526"/>
    </source>
</evidence>
<dbReference type="PROSITE" id="PS00480">
    <property type="entry name" value="CITRATE_SYNTHASE"/>
    <property type="match status" value="1"/>
</dbReference>
<evidence type="ECO:0000256" key="6">
    <source>
        <dbReference type="RuleBase" id="RU003406"/>
    </source>
</evidence>
<comment type="pathway">
    <text evidence="1">Carbohydrate metabolism; tricarboxylic acid cycle; isocitrate from oxaloacetate: step 1/2.</text>
</comment>
<name>A0A0A2YMA9_9PAST</name>
<dbReference type="InterPro" id="IPR016143">
    <property type="entry name" value="Citrate_synth-like_sm_a-sub"/>
</dbReference>
<dbReference type="InterPro" id="IPR016142">
    <property type="entry name" value="Citrate_synth-like_lrg_a-sub"/>
</dbReference>
<dbReference type="InterPro" id="IPR019810">
    <property type="entry name" value="Citrate_synthase_AS"/>
</dbReference>
<dbReference type="InterPro" id="IPR024176">
    <property type="entry name" value="Citrate_synthase_bac-typ"/>
</dbReference>
<proteinExistence type="inferred from homology"/>
<dbReference type="Gene3D" id="1.10.580.10">
    <property type="entry name" value="Citrate Synthase, domain 1"/>
    <property type="match status" value="1"/>
</dbReference>
<dbReference type="GO" id="GO:0006099">
    <property type="term" value="P:tricarboxylic acid cycle"/>
    <property type="evidence" value="ECO:0007669"/>
    <property type="project" value="UniProtKB-UniPathway"/>
</dbReference>
<dbReference type="PANTHER" id="PTHR11739">
    <property type="entry name" value="CITRATE SYNTHASE"/>
    <property type="match status" value="1"/>
</dbReference>
<gene>
    <name evidence="7" type="ORF">JP32_07045</name>
</gene>
<dbReference type="AlphaFoldDB" id="A0A0A2YMA9"/>
<evidence type="ECO:0000313" key="7">
    <source>
        <dbReference type="EMBL" id="KGQ31325.1"/>
    </source>
</evidence>
<dbReference type="UniPathway" id="UPA00223">
    <property type="reaction ID" value="UER00717"/>
</dbReference>
<dbReference type="PRINTS" id="PR00143">
    <property type="entry name" value="CITRTSNTHASE"/>
</dbReference>
<evidence type="ECO:0000256" key="5">
    <source>
        <dbReference type="PIRNR" id="PIRNR001369"/>
    </source>
</evidence>
<organism evidence="7 8">
    <name type="scientific">Gallibacterium anatis</name>
    <dbReference type="NCBI Taxonomy" id="750"/>
    <lineage>
        <taxon>Bacteria</taxon>
        <taxon>Pseudomonadati</taxon>
        <taxon>Pseudomonadota</taxon>
        <taxon>Gammaproteobacteria</taxon>
        <taxon>Pasteurellales</taxon>
        <taxon>Pasteurellaceae</taxon>
        <taxon>Gallibacterium</taxon>
    </lineage>
</organism>
<evidence type="ECO:0000256" key="4">
    <source>
        <dbReference type="ARBA" id="ARBA00049288"/>
    </source>
</evidence>
<dbReference type="PANTHER" id="PTHR11739:SF25">
    <property type="entry name" value="CITRATE SYNTHASE-RELATED PROTEIN DDB_G0287281"/>
    <property type="match status" value="1"/>
</dbReference>
<dbReference type="Proteomes" id="UP000030526">
    <property type="component" value="Unassembled WGS sequence"/>
</dbReference>
<evidence type="ECO:0000256" key="2">
    <source>
        <dbReference type="ARBA" id="ARBA00010566"/>
    </source>
</evidence>
<comment type="catalytic activity">
    <reaction evidence="4">
        <text>oxaloacetate + acetyl-CoA + H2O = citrate + CoA + H(+)</text>
        <dbReference type="Rhea" id="RHEA:16845"/>
        <dbReference type="ChEBI" id="CHEBI:15377"/>
        <dbReference type="ChEBI" id="CHEBI:15378"/>
        <dbReference type="ChEBI" id="CHEBI:16452"/>
        <dbReference type="ChEBI" id="CHEBI:16947"/>
        <dbReference type="ChEBI" id="CHEBI:57287"/>
        <dbReference type="ChEBI" id="CHEBI:57288"/>
        <dbReference type="EC" id="2.3.3.16"/>
    </reaction>
</comment>
<dbReference type="GO" id="GO:0005975">
    <property type="term" value="P:carbohydrate metabolic process"/>
    <property type="evidence" value="ECO:0007669"/>
    <property type="project" value="TreeGrafter"/>
</dbReference>
<reference evidence="7 8" key="1">
    <citation type="submission" date="2014-08" db="EMBL/GenBank/DDBJ databases">
        <title>Chaperone-usher fimbriae in a diverse selection of Gallibacterium genomes.</title>
        <authorList>
            <person name="Kudirkiene E."/>
            <person name="Bager R.J."/>
            <person name="Johnson T.J."/>
            <person name="Bojesen A.M."/>
        </authorList>
    </citation>
    <scope>NUCLEOTIDE SEQUENCE [LARGE SCALE GENOMIC DNA]</scope>
    <source>
        <strain evidence="7 8">20558/3kl.</strain>
    </source>
</reference>
<dbReference type="Gene3D" id="1.10.230.10">
    <property type="entry name" value="Cytochrome P450-Terp, domain 2"/>
    <property type="match status" value="1"/>
</dbReference>
<dbReference type="EMBL" id="JPXS01000034">
    <property type="protein sequence ID" value="KGQ31325.1"/>
    <property type="molecule type" value="Genomic_DNA"/>
</dbReference>
<dbReference type="InterPro" id="IPR002020">
    <property type="entry name" value="Citrate_synthase"/>
</dbReference>
<dbReference type="GO" id="GO:0050440">
    <property type="term" value="F:2-methylcitrate synthase activity"/>
    <property type="evidence" value="ECO:0007669"/>
    <property type="project" value="TreeGrafter"/>
</dbReference>
<comment type="caution">
    <text evidence="7">The sequence shown here is derived from an EMBL/GenBank/DDBJ whole genome shotgun (WGS) entry which is preliminary data.</text>
</comment>
<accession>A0A0A2YMA9</accession>
<comment type="similarity">
    <text evidence="2 5 6">Belongs to the citrate synthase family.</text>
</comment>